<feature type="compositionally biased region" description="Basic residues" evidence="1">
    <location>
        <begin position="1"/>
        <end position="15"/>
    </location>
</feature>
<name>A0A803Q3B2_CANSA</name>
<evidence type="ECO:0000256" key="1">
    <source>
        <dbReference type="SAM" id="MobiDB-lite"/>
    </source>
</evidence>
<dbReference type="EMBL" id="UZAU01000673">
    <property type="status" value="NOT_ANNOTATED_CDS"/>
    <property type="molecule type" value="Genomic_DNA"/>
</dbReference>
<dbReference type="PANTHER" id="PTHR34194">
    <property type="entry name" value="F14J8.16 PROTEIN"/>
    <property type="match status" value="1"/>
</dbReference>
<dbReference type="PROSITE" id="PS00018">
    <property type="entry name" value="EF_HAND_1"/>
    <property type="match status" value="1"/>
</dbReference>
<keyword evidence="3" id="KW-1185">Reference proteome</keyword>
<dbReference type="AlphaFoldDB" id="A0A803Q3B2"/>
<evidence type="ECO:0000313" key="3">
    <source>
        <dbReference type="Proteomes" id="UP000596661"/>
    </source>
</evidence>
<reference evidence="2" key="2">
    <citation type="submission" date="2021-03" db="UniProtKB">
        <authorList>
            <consortium name="EnsemblPlants"/>
        </authorList>
    </citation>
    <scope>IDENTIFICATION</scope>
</reference>
<accession>A0A803Q3B2</accession>
<feature type="region of interest" description="Disordered" evidence="1">
    <location>
        <begin position="1"/>
        <end position="77"/>
    </location>
</feature>
<evidence type="ECO:0000313" key="2">
    <source>
        <dbReference type="EnsemblPlants" id="cds.evm.model.07.1605"/>
    </source>
</evidence>
<dbReference type="InterPro" id="IPR018247">
    <property type="entry name" value="EF_Hand_1_Ca_BS"/>
</dbReference>
<proteinExistence type="predicted"/>
<dbReference type="Proteomes" id="UP000596661">
    <property type="component" value="Chromosome 7"/>
</dbReference>
<reference evidence="2" key="1">
    <citation type="submission" date="2018-11" db="EMBL/GenBank/DDBJ databases">
        <authorList>
            <person name="Grassa J C."/>
        </authorList>
    </citation>
    <scope>NUCLEOTIDE SEQUENCE [LARGE SCALE GENOMIC DNA]</scope>
</reference>
<dbReference type="Gramene" id="evm.model.07.1605">
    <property type="protein sequence ID" value="cds.evm.model.07.1605"/>
    <property type="gene ID" value="evm.TU.07.1605"/>
</dbReference>
<dbReference type="EnsemblPlants" id="evm.model.07.1605">
    <property type="protein sequence ID" value="cds.evm.model.07.1605"/>
    <property type="gene ID" value="evm.TU.07.1605"/>
</dbReference>
<protein>
    <submittedName>
        <fullName evidence="2">Uncharacterized protein</fullName>
    </submittedName>
</protein>
<sequence>MGRTSAKRKAGKGKSVHYGSATSQECSHENTDVRLQRRLKRRCTDHQSFNPNSHSSATSVQLGSLGSGDNDSDLSLRRNGNSYSAEFVDENGVTNLIDYDVEDDLRPSMRFGSENQLPAFAEDVDEDDSKHVDEDDLEDVDVEDLEDVDEEYFLTFLNNRNEYSYITPVSRDKEDDADHCRFIKLKPSQPSGHSNLKHGGTIGNPNLKRGLAADCEQEDGEIEYLTYLDTIEDYENTSPKKSDKVEEIELGDEYDQEDEGDGICEDYHAFLDCLEKEDIDNPTLAKDGDRSQSQSRFRKELLEILRSPYDPQQHIELWAEVSHRKRKVKDIMLWGGTKSSNLEDSLGESLLDRYKEFVAWSVTPLERSIIIGSDTTKLTGRSSNTVLTRVQALINAVEVGCD</sequence>
<dbReference type="PANTHER" id="PTHR34194:SF2">
    <property type="entry name" value="F14J8.16 PROTEIN"/>
    <property type="match status" value="1"/>
</dbReference>
<organism evidence="2 3">
    <name type="scientific">Cannabis sativa</name>
    <name type="common">Hemp</name>
    <name type="synonym">Marijuana</name>
    <dbReference type="NCBI Taxonomy" id="3483"/>
    <lineage>
        <taxon>Eukaryota</taxon>
        <taxon>Viridiplantae</taxon>
        <taxon>Streptophyta</taxon>
        <taxon>Embryophyta</taxon>
        <taxon>Tracheophyta</taxon>
        <taxon>Spermatophyta</taxon>
        <taxon>Magnoliopsida</taxon>
        <taxon>eudicotyledons</taxon>
        <taxon>Gunneridae</taxon>
        <taxon>Pentapetalae</taxon>
        <taxon>rosids</taxon>
        <taxon>fabids</taxon>
        <taxon>Rosales</taxon>
        <taxon>Cannabaceae</taxon>
        <taxon>Cannabis</taxon>
    </lineage>
</organism>
<feature type="compositionally biased region" description="Basic and acidic residues" evidence="1">
    <location>
        <begin position="26"/>
        <end position="35"/>
    </location>
</feature>
<feature type="compositionally biased region" description="Polar residues" evidence="1">
    <location>
        <begin position="46"/>
        <end position="61"/>
    </location>
</feature>